<comment type="caution">
    <text evidence="2">The sequence shown here is derived from an EMBL/GenBank/DDBJ whole genome shotgun (WGS) entry which is preliminary data.</text>
</comment>
<organism evidence="2 3">
    <name type="scientific">Phocaeicola massiliensis B84634 = Timone 84634 = DSM 17679 = JCM 13223</name>
    <dbReference type="NCBI Taxonomy" id="1121098"/>
    <lineage>
        <taxon>Bacteria</taxon>
        <taxon>Pseudomonadati</taxon>
        <taxon>Bacteroidota</taxon>
        <taxon>Bacteroidia</taxon>
        <taxon>Bacteroidales</taxon>
        <taxon>Bacteroidaceae</taxon>
        <taxon>Phocaeicola</taxon>
    </lineage>
</organism>
<evidence type="ECO:0008006" key="4">
    <source>
        <dbReference type="Google" id="ProtNLM"/>
    </source>
</evidence>
<dbReference type="SMART" id="SM00028">
    <property type="entry name" value="TPR"/>
    <property type="match status" value="6"/>
</dbReference>
<dbReference type="InterPro" id="IPR019734">
    <property type="entry name" value="TPR_rpt"/>
</dbReference>
<dbReference type="InterPro" id="IPR011990">
    <property type="entry name" value="TPR-like_helical_dom_sf"/>
</dbReference>
<dbReference type="eggNOG" id="COG0457">
    <property type="taxonomic scope" value="Bacteria"/>
</dbReference>
<evidence type="ECO:0000313" key="3">
    <source>
        <dbReference type="Proteomes" id="UP000017831"/>
    </source>
</evidence>
<dbReference type="AlphaFoldDB" id="U6RK38"/>
<dbReference type="OrthoDB" id="9803982at2"/>
<dbReference type="EMBL" id="AQHY01000009">
    <property type="protein sequence ID" value="EOA56969.1"/>
    <property type="molecule type" value="Genomic_DNA"/>
</dbReference>
<dbReference type="PANTHER" id="PTHR12558">
    <property type="entry name" value="CELL DIVISION CYCLE 16,23,27"/>
    <property type="match status" value="1"/>
</dbReference>
<dbReference type="HOGENOM" id="CLU_044685_0_0_10"/>
<keyword evidence="3" id="KW-1185">Reference proteome</keyword>
<dbReference type="PROSITE" id="PS50005">
    <property type="entry name" value="TPR"/>
    <property type="match status" value="1"/>
</dbReference>
<reference evidence="2 3" key="1">
    <citation type="submission" date="2013-04" db="EMBL/GenBank/DDBJ databases">
        <title>The Genome Sequence of Bacteroides massiliensis DSM 17679.</title>
        <authorList>
            <consortium name="The Broad Institute Genomics Platform"/>
            <person name="Earl A."/>
            <person name="Ward D."/>
            <person name="Feldgarden M."/>
            <person name="Gevers D."/>
            <person name="Martens E."/>
            <person name="Fenner L."/>
            <person name="Roux V."/>
            <person name="Mallet M.N."/>
            <person name="Raoult D."/>
            <person name="Walker B."/>
            <person name="Young S."/>
            <person name="Zeng Q."/>
            <person name="Gargeya S."/>
            <person name="Fitzgerald M."/>
            <person name="Haas B."/>
            <person name="Abouelleil A."/>
            <person name="Allen A.W."/>
            <person name="Alvarado L."/>
            <person name="Arachchi H.M."/>
            <person name="Berlin A.M."/>
            <person name="Chapman S.B."/>
            <person name="Gainer-Dewar J."/>
            <person name="Goldberg J."/>
            <person name="Griggs A."/>
            <person name="Gujja S."/>
            <person name="Hansen M."/>
            <person name="Howarth C."/>
            <person name="Imamovic A."/>
            <person name="Ireland A."/>
            <person name="Larimer J."/>
            <person name="McCowan C."/>
            <person name="Murphy C."/>
            <person name="Pearson M."/>
            <person name="Poon T.W."/>
            <person name="Priest M."/>
            <person name="Roberts A."/>
            <person name="Saif S."/>
            <person name="Shea T."/>
            <person name="Sisk P."/>
            <person name="Sykes S."/>
            <person name="Wortman J."/>
            <person name="Nusbaum C."/>
            <person name="Birren B."/>
        </authorList>
    </citation>
    <scope>NUCLEOTIDE SEQUENCE [LARGE SCALE GENOMIC DNA]</scope>
    <source>
        <strain evidence="3">B84634 / Timone 84634 / DSM 17679 / JCM 13223</strain>
    </source>
</reference>
<sequence length="503" mass="57928">MNNDLSSYFEDPEFKEALEKYEGMVKNHTPAYFDADELTDIAEYYASKGRQIEAEAAIDFALQLHPNDTDALIFRARSLAMKGRLDEAYMVMDLIEDRSDREVRFLKADLLMEEKRMEEADHVFEELAAYEEGKLETLIDIILAYIDANQEALAKKWIKHVGETYDLASLSQKNQKFRDLLCDFYITFNNPEAAIPLLQATLDCYPYSINHWNSLGKCYLSTNDYEEAHEAIDFALAIDDSNAEALTLKAFCYQQSGELQKSCDYYLRLAEQQENKTRAYLALAKTYFEMQDYTSSIYYIEALLDNKDALSKYELSELYGDIALCHAALKHIGVGQASIRRSLELNENDPDTLIVAGRFFLMEAKACNDETAKAENQAKGELYFRQALNLIMEDERLDYLFTIGAACFDTQNFKLAAQYYEQINREFPDNAPATYFFLAYCYFYLEEAISCMHYIAKMKHELPDAYSNLGTSDSILSDTRFNELMRNLKDSVNNGKVDLDNFL</sequence>
<dbReference type="PATRIC" id="fig|1121098.3.peg.796"/>
<proteinExistence type="predicted"/>
<keyword evidence="1" id="KW-0802">TPR repeat</keyword>
<dbReference type="Proteomes" id="UP000017831">
    <property type="component" value="Unassembled WGS sequence"/>
</dbReference>
<dbReference type="Gene3D" id="1.25.40.10">
    <property type="entry name" value="Tetratricopeptide repeat domain"/>
    <property type="match status" value="2"/>
</dbReference>
<accession>U6RK38</accession>
<feature type="repeat" description="TPR" evidence="1">
    <location>
        <begin position="209"/>
        <end position="242"/>
    </location>
</feature>
<dbReference type="PANTHER" id="PTHR12558:SF13">
    <property type="entry name" value="CELL DIVISION CYCLE PROTEIN 27 HOMOLOG"/>
    <property type="match status" value="1"/>
</dbReference>
<dbReference type="STRING" id="1121098.HMPREF1534_00780"/>
<dbReference type="Pfam" id="PF13432">
    <property type="entry name" value="TPR_16"/>
    <property type="match status" value="2"/>
</dbReference>
<gene>
    <name evidence="2" type="ORF">HMPREF1534_00780</name>
</gene>
<dbReference type="GeneID" id="60063177"/>
<evidence type="ECO:0000256" key="1">
    <source>
        <dbReference type="PROSITE-ProRule" id="PRU00339"/>
    </source>
</evidence>
<dbReference type="RefSeq" id="WP_005937342.1">
    <property type="nucleotide sequence ID" value="NZ_KB890321.1"/>
</dbReference>
<protein>
    <recommendedName>
        <fullName evidence="4">Tetratricopeptide repeat protein</fullName>
    </recommendedName>
</protein>
<name>U6RK38_9BACT</name>
<evidence type="ECO:0000313" key="2">
    <source>
        <dbReference type="EMBL" id="EOA56969.1"/>
    </source>
</evidence>
<dbReference type="SUPFAM" id="SSF48452">
    <property type="entry name" value="TPR-like"/>
    <property type="match status" value="3"/>
</dbReference>